<name>A0A645GS01_9ZZZZ</name>
<accession>A0A645GS01</accession>
<gene>
    <name evidence="1" type="ORF">SDC9_177130</name>
</gene>
<sequence>MFDWSYYPGVFEAEGKNTRPPTLEEIRNMTWCSLALGATGIFYYCYDDSGWKMKNHPQQWDDLQKVVSEIRLFEPLFSAEHNWWEKKIQYLNPEQSFNEVYEPSILSAKLIVKKGNEHLAAGEYIICVNTTG</sequence>
<dbReference type="AlphaFoldDB" id="A0A645GS01"/>
<evidence type="ECO:0000313" key="1">
    <source>
        <dbReference type="EMBL" id="MPN29677.1"/>
    </source>
</evidence>
<organism evidence="1">
    <name type="scientific">bioreactor metagenome</name>
    <dbReference type="NCBI Taxonomy" id="1076179"/>
    <lineage>
        <taxon>unclassified sequences</taxon>
        <taxon>metagenomes</taxon>
        <taxon>ecological metagenomes</taxon>
    </lineage>
</organism>
<comment type="caution">
    <text evidence="1">The sequence shown here is derived from an EMBL/GenBank/DDBJ whole genome shotgun (WGS) entry which is preliminary data.</text>
</comment>
<proteinExistence type="predicted"/>
<dbReference type="EMBL" id="VSSQ01080481">
    <property type="protein sequence ID" value="MPN29677.1"/>
    <property type="molecule type" value="Genomic_DNA"/>
</dbReference>
<reference evidence="1" key="1">
    <citation type="submission" date="2019-08" db="EMBL/GenBank/DDBJ databases">
        <authorList>
            <person name="Kucharzyk K."/>
            <person name="Murdoch R.W."/>
            <person name="Higgins S."/>
            <person name="Loffler F."/>
        </authorList>
    </citation>
    <scope>NUCLEOTIDE SEQUENCE</scope>
</reference>
<protein>
    <submittedName>
        <fullName evidence="1">Uncharacterized protein</fullName>
    </submittedName>
</protein>